<accession>A0AAD6IXX1</accession>
<evidence type="ECO:0000256" key="4">
    <source>
        <dbReference type="PROSITE-ProRule" id="PRU00322"/>
    </source>
</evidence>
<keyword evidence="1" id="KW-0479">Metal-binding</keyword>
<keyword evidence="3" id="KW-0862">Zinc</keyword>
<keyword evidence="2 4" id="KW-0863">Zinc-finger</keyword>
<dbReference type="InterPro" id="IPR036443">
    <property type="entry name" value="Znf_RanBP2_sf"/>
</dbReference>
<feature type="domain" description="RanBP2-type" evidence="6">
    <location>
        <begin position="380"/>
        <end position="409"/>
    </location>
</feature>
<organism evidence="8 9">
    <name type="scientific">Drechslerella dactyloides</name>
    <name type="common">Nematode-trapping fungus</name>
    <name type="synonym">Arthrobotrys dactyloides</name>
    <dbReference type="NCBI Taxonomy" id="74499"/>
    <lineage>
        <taxon>Eukaryota</taxon>
        <taxon>Fungi</taxon>
        <taxon>Dikarya</taxon>
        <taxon>Ascomycota</taxon>
        <taxon>Pezizomycotina</taxon>
        <taxon>Orbiliomycetes</taxon>
        <taxon>Orbiliales</taxon>
        <taxon>Orbiliaceae</taxon>
        <taxon>Drechslerella</taxon>
    </lineage>
</organism>
<evidence type="ECO:0000256" key="1">
    <source>
        <dbReference type="ARBA" id="ARBA00022723"/>
    </source>
</evidence>
<dbReference type="PROSITE" id="PS50199">
    <property type="entry name" value="ZF_RANBP2_2"/>
    <property type="match status" value="1"/>
</dbReference>
<feature type="domain" description="WLM" evidence="7">
    <location>
        <begin position="3"/>
        <end position="245"/>
    </location>
</feature>
<dbReference type="AlphaFoldDB" id="A0AAD6IXX1"/>
<evidence type="ECO:0000259" key="7">
    <source>
        <dbReference type="PROSITE" id="PS51397"/>
    </source>
</evidence>
<keyword evidence="9" id="KW-1185">Reference proteome</keyword>
<dbReference type="GO" id="GO:0008237">
    <property type="term" value="F:metallopeptidase activity"/>
    <property type="evidence" value="ECO:0007669"/>
    <property type="project" value="TreeGrafter"/>
</dbReference>
<protein>
    <recommendedName>
        <fullName evidence="10">WLM-domain-containing protein</fullName>
    </recommendedName>
</protein>
<dbReference type="InterPro" id="IPR001876">
    <property type="entry name" value="Znf_RanBP2"/>
</dbReference>
<evidence type="ECO:0000256" key="2">
    <source>
        <dbReference type="ARBA" id="ARBA00022771"/>
    </source>
</evidence>
<feature type="compositionally biased region" description="Basic and acidic residues" evidence="5">
    <location>
        <begin position="408"/>
        <end position="417"/>
    </location>
</feature>
<dbReference type="Gene3D" id="2.30.30.380">
    <property type="entry name" value="Zn-finger domain of Sec23/24"/>
    <property type="match status" value="1"/>
</dbReference>
<comment type="caution">
    <text evidence="8">The sequence shown here is derived from an EMBL/GenBank/DDBJ whole genome shotgun (WGS) entry which is preliminary data.</text>
</comment>
<feature type="region of interest" description="Disordered" evidence="5">
    <location>
        <begin position="162"/>
        <end position="278"/>
    </location>
</feature>
<feature type="compositionally biased region" description="Basic and acidic residues" evidence="5">
    <location>
        <begin position="162"/>
        <end position="179"/>
    </location>
</feature>
<evidence type="ECO:0000256" key="3">
    <source>
        <dbReference type="ARBA" id="ARBA00022833"/>
    </source>
</evidence>
<gene>
    <name evidence="8" type="ORF">Dda_4992</name>
</gene>
<dbReference type="GO" id="GO:0005634">
    <property type="term" value="C:nucleus"/>
    <property type="evidence" value="ECO:0007669"/>
    <property type="project" value="TreeGrafter"/>
</dbReference>
<name>A0AAD6IXX1_DREDA</name>
<dbReference type="GO" id="GO:0008270">
    <property type="term" value="F:zinc ion binding"/>
    <property type="evidence" value="ECO:0007669"/>
    <property type="project" value="UniProtKB-KW"/>
</dbReference>
<dbReference type="EMBL" id="JAQGDS010000005">
    <property type="protein sequence ID" value="KAJ6260763.1"/>
    <property type="molecule type" value="Genomic_DNA"/>
</dbReference>
<evidence type="ECO:0008006" key="10">
    <source>
        <dbReference type="Google" id="ProtNLM"/>
    </source>
</evidence>
<evidence type="ECO:0000259" key="6">
    <source>
        <dbReference type="PROSITE" id="PS50199"/>
    </source>
</evidence>
<feature type="compositionally biased region" description="Basic and acidic residues" evidence="5">
    <location>
        <begin position="345"/>
        <end position="355"/>
    </location>
</feature>
<dbReference type="PROSITE" id="PS51397">
    <property type="entry name" value="WLM"/>
    <property type="match status" value="1"/>
</dbReference>
<evidence type="ECO:0000256" key="5">
    <source>
        <dbReference type="SAM" id="MobiDB-lite"/>
    </source>
</evidence>
<dbReference type="InterPro" id="IPR053000">
    <property type="entry name" value="WSS1-like_metalloprotease"/>
</dbReference>
<dbReference type="PROSITE" id="PS01358">
    <property type="entry name" value="ZF_RANBP2_1"/>
    <property type="match status" value="1"/>
</dbReference>
<dbReference type="Proteomes" id="UP001221413">
    <property type="component" value="Unassembled WGS sequence"/>
</dbReference>
<reference evidence="8" key="1">
    <citation type="submission" date="2023-01" db="EMBL/GenBank/DDBJ databases">
        <title>The chitinases involved in constricting ring structure development in the nematode-trapping fungus Drechslerella dactyloides.</title>
        <authorList>
            <person name="Wang R."/>
            <person name="Zhang L."/>
            <person name="Tang P."/>
            <person name="Li S."/>
            <person name="Liang L."/>
        </authorList>
    </citation>
    <scope>NUCLEOTIDE SEQUENCE</scope>
    <source>
        <strain evidence="8">YMF1.00031</strain>
    </source>
</reference>
<evidence type="ECO:0000313" key="9">
    <source>
        <dbReference type="Proteomes" id="UP001221413"/>
    </source>
</evidence>
<feature type="region of interest" description="Disordered" evidence="5">
    <location>
        <begin position="408"/>
        <end position="468"/>
    </location>
</feature>
<dbReference type="Pfam" id="PF08325">
    <property type="entry name" value="WLM"/>
    <property type="match status" value="1"/>
</dbReference>
<dbReference type="InterPro" id="IPR013536">
    <property type="entry name" value="WLM_dom"/>
</dbReference>
<dbReference type="SUPFAM" id="SSF90209">
    <property type="entry name" value="Ran binding protein zinc finger-like"/>
    <property type="match status" value="1"/>
</dbReference>
<evidence type="ECO:0000313" key="8">
    <source>
        <dbReference type="EMBL" id="KAJ6260763.1"/>
    </source>
</evidence>
<proteinExistence type="predicted"/>
<dbReference type="PANTHER" id="PTHR46622">
    <property type="entry name" value="DNA-DEPENDENT METALLOPROTEASE WSS1"/>
    <property type="match status" value="1"/>
</dbReference>
<feature type="compositionally biased region" description="Basic and acidic residues" evidence="5">
    <location>
        <begin position="243"/>
        <end position="254"/>
    </location>
</feature>
<feature type="region of interest" description="Disordered" evidence="5">
    <location>
        <begin position="320"/>
        <end position="382"/>
    </location>
</feature>
<sequence length="511" mass="56467">MVTHFFNDDALIGTFFHLAGYPNAAQALETLKRVASLVKPIMRRHSFRIAKLAEFYPEMEPNLLGLNTSFPGSNNLPIIQLRLRKSHDSRIFLPYESVVETMVHELTHCVHGPHDERFWAIFKSLRAELDTLRYTGYTGEGFLGNGQALGDVPRGINNLEAKRKAREAAEQRRKRDQGRGRILGTGSIGPIRWTIETGPGSVSTLKPRDGRGPGRQGAVSAPPMDRSPYATPQQTAAGAALKRQWDKIKGKDKAPISIAETPSPRDGQATGACSGVRHSTAEQVEREIAQMHGFESVNDMESANERAIMAAAIELLEEADREEERLDAKERSHHPPSKSTTSTRAIDRAPPHDISRTQSAPVVPQHTKPTPTPSPAPSNASAGWPCPICTFRNEEKHLQCSLCRVERNTRTNDDSETRAQITAYKDFERQKPQPPRPSAPTTLRAQGGVRDKGKGVDRSLHGGGTPSVTSAPFNKDFTINGQPTWKCHSCGWFVAQEWWSCSNCRAVKQNS</sequence>
<dbReference type="GO" id="GO:0006281">
    <property type="term" value="P:DNA repair"/>
    <property type="evidence" value="ECO:0007669"/>
    <property type="project" value="TreeGrafter"/>
</dbReference>
<feature type="compositionally biased region" description="Basic and acidic residues" evidence="5">
    <location>
        <begin position="449"/>
        <end position="460"/>
    </location>
</feature>
<dbReference type="PANTHER" id="PTHR46622:SF1">
    <property type="entry name" value="DNA-DEPENDENT METALLOPROTEASE WSS1"/>
    <property type="match status" value="1"/>
</dbReference>